<dbReference type="Pfam" id="PF03880">
    <property type="entry name" value="DbpA"/>
    <property type="match status" value="1"/>
</dbReference>
<feature type="domain" description="Helicase C-terminal" evidence="14">
    <location>
        <begin position="228"/>
        <end position="377"/>
    </location>
</feature>
<evidence type="ECO:0000256" key="10">
    <source>
        <dbReference type="ARBA" id="ARBA00074363"/>
    </source>
</evidence>
<dbReference type="InterPro" id="IPR057325">
    <property type="entry name" value="DeaD_dimer"/>
</dbReference>
<evidence type="ECO:0000259" key="14">
    <source>
        <dbReference type="PROSITE" id="PS51194"/>
    </source>
</evidence>
<dbReference type="EC" id="3.6.4.13" evidence="1"/>
<dbReference type="Gene3D" id="3.40.50.300">
    <property type="entry name" value="P-loop containing nucleotide triphosphate hydrolases"/>
    <property type="match status" value="2"/>
</dbReference>
<dbReference type="InterPro" id="IPR044742">
    <property type="entry name" value="DEAD/DEAH_RhlB"/>
</dbReference>
<dbReference type="CDD" id="cd12252">
    <property type="entry name" value="RRM_DbpA"/>
    <property type="match status" value="1"/>
</dbReference>
<evidence type="ECO:0000256" key="7">
    <source>
        <dbReference type="ARBA" id="ARBA00023016"/>
    </source>
</evidence>
<evidence type="ECO:0000256" key="8">
    <source>
        <dbReference type="ARBA" id="ARBA00038437"/>
    </source>
</evidence>
<dbReference type="EMBL" id="CP020921">
    <property type="protein sequence ID" value="AWB10844.1"/>
    <property type="molecule type" value="Genomic_DNA"/>
</dbReference>
<dbReference type="PANTHER" id="PTHR47963:SF5">
    <property type="entry name" value="DEAD-BOX ATP-DEPENDENT RNA HELICASE CSHA"/>
    <property type="match status" value="1"/>
</dbReference>
<dbReference type="InterPro" id="IPR050547">
    <property type="entry name" value="DEAD_box_RNA_helicases"/>
</dbReference>
<evidence type="ECO:0000256" key="3">
    <source>
        <dbReference type="ARBA" id="ARBA00022741"/>
    </source>
</evidence>
<dbReference type="Gene3D" id="3.30.70.330">
    <property type="match status" value="1"/>
</dbReference>
<comment type="similarity">
    <text evidence="8 12">Belongs to the DEAD box helicase family.</text>
</comment>
<dbReference type="SMART" id="SM00487">
    <property type="entry name" value="DEXDc"/>
    <property type="match status" value="1"/>
</dbReference>
<evidence type="ECO:0000256" key="4">
    <source>
        <dbReference type="ARBA" id="ARBA00022801"/>
    </source>
</evidence>
<dbReference type="GO" id="GO:0042255">
    <property type="term" value="P:ribosome assembly"/>
    <property type="evidence" value="ECO:0007669"/>
    <property type="project" value="UniProtKB-ARBA"/>
</dbReference>
<dbReference type="GO" id="GO:0005524">
    <property type="term" value="F:ATP binding"/>
    <property type="evidence" value="ECO:0007669"/>
    <property type="project" value="UniProtKB-KW"/>
</dbReference>
<keyword evidence="7" id="KW-0346">Stress response</keyword>
<gene>
    <name evidence="16" type="ORF">TDSAC_1505</name>
</gene>
<dbReference type="Pfam" id="PF25399">
    <property type="entry name" value="DeaD_dimer"/>
    <property type="match status" value="1"/>
</dbReference>
<dbReference type="RefSeq" id="WP_108309622.1">
    <property type="nucleotide sequence ID" value="NZ_CP020921.1"/>
</dbReference>
<dbReference type="GO" id="GO:0016787">
    <property type="term" value="F:hydrolase activity"/>
    <property type="evidence" value="ECO:0007669"/>
    <property type="project" value="UniProtKB-KW"/>
</dbReference>
<feature type="domain" description="Helicase ATP-binding" evidence="13">
    <location>
        <begin position="36"/>
        <end position="206"/>
    </location>
</feature>
<dbReference type="InterPro" id="IPR027417">
    <property type="entry name" value="P-loop_NTPase"/>
</dbReference>
<dbReference type="GO" id="GO:0003724">
    <property type="term" value="F:RNA helicase activity"/>
    <property type="evidence" value="ECO:0007669"/>
    <property type="project" value="UniProtKB-EC"/>
</dbReference>
<feature type="domain" description="DEAD-box RNA helicase Q" evidence="15">
    <location>
        <begin position="5"/>
        <end position="33"/>
    </location>
</feature>
<organism evidence="16 17">
    <name type="scientific">Thermodesulfobium acidiphilum</name>
    <dbReference type="NCBI Taxonomy" id="1794699"/>
    <lineage>
        <taxon>Bacteria</taxon>
        <taxon>Pseudomonadati</taxon>
        <taxon>Thermodesulfobiota</taxon>
        <taxon>Thermodesulfobiia</taxon>
        <taxon>Thermodesulfobiales</taxon>
        <taxon>Thermodesulfobiaceae</taxon>
        <taxon>Thermodesulfobium</taxon>
    </lineage>
</organism>
<evidence type="ECO:0000256" key="9">
    <source>
        <dbReference type="ARBA" id="ARBA00047984"/>
    </source>
</evidence>
<dbReference type="InterPro" id="IPR011545">
    <property type="entry name" value="DEAD/DEAH_box_helicase_dom"/>
</dbReference>
<dbReference type="CDD" id="cd00268">
    <property type="entry name" value="DEADc"/>
    <property type="match status" value="1"/>
</dbReference>
<evidence type="ECO:0000256" key="1">
    <source>
        <dbReference type="ARBA" id="ARBA00012552"/>
    </source>
</evidence>
<dbReference type="InterPro" id="IPR005580">
    <property type="entry name" value="DbpA/CsdA_RNA-bd_dom"/>
</dbReference>
<dbReference type="Pfam" id="PF00270">
    <property type="entry name" value="DEAD"/>
    <property type="match status" value="1"/>
</dbReference>
<evidence type="ECO:0000259" key="13">
    <source>
        <dbReference type="PROSITE" id="PS51192"/>
    </source>
</evidence>
<dbReference type="InterPro" id="IPR014001">
    <property type="entry name" value="Helicase_ATP-bd"/>
</dbReference>
<feature type="short sequence motif" description="Q motif" evidence="11">
    <location>
        <begin position="5"/>
        <end position="33"/>
    </location>
</feature>
<keyword evidence="6 12" id="KW-0067">ATP-binding</keyword>
<evidence type="ECO:0000256" key="11">
    <source>
        <dbReference type="PROSITE-ProRule" id="PRU00552"/>
    </source>
</evidence>
<dbReference type="PANTHER" id="PTHR47963">
    <property type="entry name" value="DEAD-BOX ATP-DEPENDENT RNA HELICASE 47, MITOCHONDRIAL"/>
    <property type="match status" value="1"/>
</dbReference>
<evidence type="ECO:0000259" key="15">
    <source>
        <dbReference type="PROSITE" id="PS51195"/>
    </source>
</evidence>
<dbReference type="FunFam" id="3.40.50.300:FF:000108">
    <property type="entry name" value="ATP-dependent RNA helicase RhlE"/>
    <property type="match status" value="1"/>
</dbReference>
<evidence type="ECO:0000256" key="12">
    <source>
        <dbReference type="RuleBase" id="RU000492"/>
    </source>
</evidence>
<dbReference type="PROSITE" id="PS51192">
    <property type="entry name" value="HELICASE_ATP_BIND_1"/>
    <property type="match status" value="1"/>
</dbReference>
<evidence type="ECO:0000313" key="17">
    <source>
        <dbReference type="Proteomes" id="UP000244792"/>
    </source>
</evidence>
<dbReference type="InterPro" id="IPR000629">
    <property type="entry name" value="RNA-helicase_DEAD-box_CS"/>
</dbReference>
<keyword evidence="2" id="KW-0963">Cytoplasm</keyword>
<keyword evidence="4 12" id="KW-0378">Hydrolase</keyword>
<dbReference type="CDD" id="cd18787">
    <property type="entry name" value="SF2_C_DEAD"/>
    <property type="match status" value="1"/>
</dbReference>
<evidence type="ECO:0000256" key="6">
    <source>
        <dbReference type="ARBA" id="ARBA00022840"/>
    </source>
</evidence>
<dbReference type="GO" id="GO:0005840">
    <property type="term" value="C:ribosome"/>
    <property type="evidence" value="ECO:0007669"/>
    <property type="project" value="TreeGrafter"/>
</dbReference>
<dbReference type="GO" id="GO:0033592">
    <property type="term" value="F:RNA strand annealing activity"/>
    <property type="evidence" value="ECO:0007669"/>
    <property type="project" value="TreeGrafter"/>
</dbReference>
<dbReference type="PROSITE" id="PS51194">
    <property type="entry name" value="HELICASE_CTER"/>
    <property type="match status" value="1"/>
</dbReference>
<proteinExistence type="inferred from homology"/>
<accession>A0A2R4W270</accession>
<dbReference type="Pfam" id="PF00271">
    <property type="entry name" value="Helicase_C"/>
    <property type="match status" value="1"/>
</dbReference>
<comment type="catalytic activity">
    <reaction evidence="9">
        <text>ATP + H2O = ADP + phosphate + H(+)</text>
        <dbReference type="Rhea" id="RHEA:13065"/>
        <dbReference type="ChEBI" id="CHEBI:15377"/>
        <dbReference type="ChEBI" id="CHEBI:15378"/>
        <dbReference type="ChEBI" id="CHEBI:30616"/>
        <dbReference type="ChEBI" id="CHEBI:43474"/>
        <dbReference type="ChEBI" id="CHEBI:456216"/>
        <dbReference type="EC" id="3.6.4.13"/>
    </reaction>
</comment>
<keyword evidence="3 12" id="KW-0547">Nucleotide-binding</keyword>
<evidence type="ECO:0000256" key="5">
    <source>
        <dbReference type="ARBA" id="ARBA00022806"/>
    </source>
</evidence>
<dbReference type="GO" id="GO:0005829">
    <property type="term" value="C:cytosol"/>
    <property type="evidence" value="ECO:0007669"/>
    <property type="project" value="TreeGrafter"/>
</dbReference>
<dbReference type="OrthoDB" id="9805696at2"/>
<dbReference type="InterPro" id="IPR014014">
    <property type="entry name" value="RNA_helicase_DEAD_Q_motif"/>
</dbReference>
<dbReference type="SMART" id="SM00490">
    <property type="entry name" value="HELICc"/>
    <property type="match status" value="1"/>
</dbReference>
<name>A0A2R4W270_THEAF</name>
<dbReference type="PROSITE" id="PS00039">
    <property type="entry name" value="DEAD_ATP_HELICASE"/>
    <property type="match status" value="1"/>
</dbReference>
<dbReference type="InterPro" id="IPR001650">
    <property type="entry name" value="Helicase_C-like"/>
</dbReference>
<evidence type="ECO:0000313" key="16">
    <source>
        <dbReference type="EMBL" id="AWB10844.1"/>
    </source>
</evidence>
<dbReference type="Proteomes" id="UP000244792">
    <property type="component" value="Chromosome"/>
</dbReference>
<keyword evidence="17" id="KW-1185">Reference proteome</keyword>
<dbReference type="KEGG" id="taci:TDSAC_1505"/>
<protein>
    <recommendedName>
        <fullName evidence="10">DEAD-box ATP-dependent RNA helicase RhpA</fullName>
        <ecNumber evidence="1">3.6.4.13</ecNumber>
    </recommendedName>
</protein>
<dbReference type="GO" id="GO:0009409">
    <property type="term" value="P:response to cold"/>
    <property type="evidence" value="ECO:0007669"/>
    <property type="project" value="TreeGrafter"/>
</dbReference>
<evidence type="ECO:0000256" key="2">
    <source>
        <dbReference type="ARBA" id="ARBA00022490"/>
    </source>
</evidence>
<dbReference type="PROSITE" id="PS51195">
    <property type="entry name" value="Q_MOTIF"/>
    <property type="match status" value="1"/>
</dbReference>
<dbReference type="SUPFAM" id="SSF52540">
    <property type="entry name" value="P-loop containing nucleoside triphosphate hydrolases"/>
    <property type="match status" value="1"/>
</dbReference>
<dbReference type="InterPro" id="IPR012677">
    <property type="entry name" value="Nucleotide-bd_a/b_plait_sf"/>
</dbReference>
<keyword evidence="5 12" id="KW-0347">Helicase</keyword>
<sequence length="531" mass="60091">MSKSAYFGEIKLSEDTILALKEMGFEEPSEIQKQTIPIVMQGFDVIGQAQTGTGKTAAFGIPIAEKTTKDRIPQSLVLTPTRELAIQVAEEVSKISKYKGLRVVPIYGGQSIERQIKALKNGAQVIIGTPGRLIDHIKRGTLFLSQISMLVLDEADEMLDMGFIEDIETILKSIKNENKQTLLFSATMPDPIMALTKKYMKNPKVVSISKEQLTVPLTDQFYCEAKDKLEALCRILETEDMDKTIIFCRTKKGVDELVASLNTRGYSAEGLHGDLTQAQRDKVMRSFREKKLEVLVATDVAARGLDISDVSHVINFDIPQDPESYVHRIGRTGRAGKSGIAITFITPREFRQLRLIEKVIRTTIKRKEVPSISDLLEKQKDELKSLISKIIKQEKISHYVSIVEEMTEEFEPERIAAAAIRLYQEGEPEEKLEVDKERFKKTGAKEGMTRLFINIGKEKNISKEDIVNYICEEGDMKKKDIKNIRILDKFTFLEVPEEVSERIIAVLHKSVIKGHKIHAEPARPIRKNENF</sequence>
<dbReference type="AlphaFoldDB" id="A0A2R4W270"/>
<reference evidence="16 17" key="1">
    <citation type="submission" date="2017-04" db="EMBL/GenBank/DDBJ databases">
        <title>Genomic insights into metabolism of Thermodesulfobium acidiphilum.</title>
        <authorList>
            <person name="Toshchakov S.V."/>
            <person name="Frolov E.N."/>
            <person name="Kublanov I.V."/>
            <person name="Samarov N.I."/>
            <person name="Novikov A."/>
            <person name="Lebedinsky A.V."/>
            <person name="Bonch-Osmolovskaya E.A."/>
            <person name="Chernyh N.A."/>
        </authorList>
    </citation>
    <scope>NUCLEOTIDE SEQUENCE [LARGE SCALE GENOMIC DNA]</scope>
    <source>
        <strain evidence="16 17">3127-1</strain>
    </source>
</reference>